<dbReference type="GO" id="GO:0055085">
    <property type="term" value="P:transmembrane transport"/>
    <property type="evidence" value="ECO:0007669"/>
    <property type="project" value="InterPro"/>
</dbReference>
<dbReference type="InterPro" id="IPR038770">
    <property type="entry name" value="Na+/solute_symporter_sf"/>
</dbReference>
<feature type="transmembrane region" description="Helical" evidence="8">
    <location>
        <begin position="229"/>
        <end position="250"/>
    </location>
</feature>
<dbReference type="EMBL" id="RCDA01000001">
    <property type="protein sequence ID" value="RLK51073.1"/>
    <property type="molecule type" value="Genomic_DNA"/>
</dbReference>
<feature type="transmembrane region" description="Helical" evidence="8">
    <location>
        <begin position="96"/>
        <end position="116"/>
    </location>
</feature>
<evidence type="ECO:0000256" key="5">
    <source>
        <dbReference type="ARBA" id="ARBA00022692"/>
    </source>
</evidence>
<keyword evidence="10" id="KW-1185">Reference proteome</keyword>
<dbReference type="Pfam" id="PF03547">
    <property type="entry name" value="Mem_trans"/>
    <property type="match status" value="1"/>
</dbReference>
<gene>
    <name evidence="9" type="ORF">DFR31_0988</name>
</gene>
<evidence type="ECO:0000313" key="9">
    <source>
        <dbReference type="EMBL" id="RLK51073.1"/>
    </source>
</evidence>
<evidence type="ECO:0000256" key="6">
    <source>
        <dbReference type="ARBA" id="ARBA00022989"/>
    </source>
</evidence>
<reference evidence="9 10" key="1">
    <citation type="submission" date="2018-10" db="EMBL/GenBank/DDBJ databases">
        <title>Genomic Encyclopedia of Type Strains, Phase IV (KMG-IV): sequencing the most valuable type-strain genomes for metagenomic binning, comparative biology and taxonomic classification.</title>
        <authorList>
            <person name="Goeker M."/>
        </authorList>
    </citation>
    <scope>NUCLEOTIDE SEQUENCE [LARGE SCALE GENOMIC DNA]</scope>
    <source>
        <strain evidence="9 10">DSM 12769</strain>
    </source>
</reference>
<protein>
    <recommendedName>
        <fullName evidence="11">AEC family transporter</fullName>
    </recommendedName>
</protein>
<evidence type="ECO:0000256" key="7">
    <source>
        <dbReference type="ARBA" id="ARBA00023136"/>
    </source>
</evidence>
<keyword evidence="4" id="KW-1003">Cell membrane</keyword>
<evidence type="ECO:0000256" key="4">
    <source>
        <dbReference type="ARBA" id="ARBA00022475"/>
    </source>
</evidence>
<feature type="transmembrane region" description="Helical" evidence="8">
    <location>
        <begin position="199"/>
        <end position="217"/>
    </location>
</feature>
<sequence>MDVVLAVALPFFALIFTGMAAARTRLLAGENTRLLNTFVFYFALPALLLSGTAEMDAADILRPALFLSWLLPAFVLFFATWLGIKALYGRGAGTRAIQALTATFGNVGFVGLPLVVTAMGAHVLPAAMVVIIVDSAIMIGVATVIIELEKDQGKGFWRAVRTASLGVARNPLIIASVVGVTLALLSINLPAPAVRYLELLGASAGPTALFALGITLAQQSVRSANSETLLLVAIKLLVHPPLIWGATTLLGLDGPLQTALIILATLPVAANVYVLAQRYGIHAGPTSTAILVSTVLSILTVSVALSLLL</sequence>
<comment type="similarity">
    <text evidence="2">Belongs to the auxin efflux carrier (TC 2.A.69) family.</text>
</comment>
<dbReference type="Gene3D" id="1.20.1530.20">
    <property type="match status" value="1"/>
</dbReference>
<feature type="transmembrane region" description="Helical" evidence="8">
    <location>
        <begin position="122"/>
        <end position="146"/>
    </location>
</feature>
<keyword evidence="3" id="KW-0813">Transport</keyword>
<evidence type="ECO:0000256" key="1">
    <source>
        <dbReference type="ARBA" id="ARBA00004651"/>
    </source>
</evidence>
<dbReference type="Proteomes" id="UP000275461">
    <property type="component" value="Unassembled WGS sequence"/>
</dbReference>
<dbReference type="InterPro" id="IPR004776">
    <property type="entry name" value="Mem_transp_PIN-like"/>
</dbReference>
<feature type="transmembrane region" description="Helical" evidence="8">
    <location>
        <begin position="6"/>
        <end position="22"/>
    </location>
</feature>
<dbReference type="PANTHER" id="PTHR36838:SF3">
    <property type="entry name" value="TRANSPORTER AUXIN EFFLUX CARRIER EC FAMILY"/>
    <property type="match status" value="1"/>
</dbReference>
<dbReference type="AlphaFoldDB" id="A0A498C6T3"/>
<organism evidence="9 10">
    <name type="scientific">Alkalispirillum mobile</name>
    <dbReference type="NCBI Taxonomy" id="85925"/>
    <lineage>
        <taxon>Bacteria</taxon>
        <taxon>Pseudomonadati</taxon>
        <taxon>Pseudomonadota</taxon>
        <taxon>Gammaproteobacteria</taxon>
        <taxon>Chromatiales</taxon>
        <taxon>Ectothiorhodospiraceae</taxon>
        <taxon>Alkalispirillum</taxon>
    </lineage>
</organism>
<keyword evidence="7 8" id="KW-0472">Membrane</keyword>
<feature type="transmembrane region" description="Helical" evidence="8">
    <location>
        <begin position="256"/>
        <end position="276"/>
    </location>
</feature>
<dbReference type="RefSeq" id="WP_121441513.1">
    <property type="nucleotide sequence ID" value="NZ_RCDA01000001.1"/>
</dbReference>
<dbReference type="PANTHER" id="PTHR36838">
    <property type="entry name" value="AUXIN EFFLUX CARRIER FAMILY PROTEIN"/>
    <property type="match status" value="1"/>
</dbReference>
<comment type="subcellular location">
    <subcellularLocation>
        <location evidence="1">Cell membrane</location>
        <topology evidence="1">Multi-pass membrane protein</topology>
    </subcellularLocation>
</comment>
<evidence type="ECO:0000256" key="2">
    <source>
        <dbReference type="ARBA" id="ARBA00010145"/>
    </source>
</evidence>
<evidence type="ECO:0008006" key="11">
    <source>
        <dbReference type="Google" id="ProtNLM"/>
    </source>
</evidence>
<feature type="transmembrane region" description="Helical" evidence="8">
    <location>
        <begin position="167"/>
        <end position="187"/>
    </location>
</feature>
<accession>A0A498C6T3</accession>
<name>A0A498C6T3_9GAMM</name>
<proteinExistence type="inferred from homology"/>
<keyword evidence="6 8" id="KW-1133">Transmembrane helix</keyword>
<evidence type="ECO:0000313" key="10">
    <source>
        <dbReference type="Proteomes" id="UP000275461"/>
    </source>
</evidence>
<dbReference type="OrthoDB" id="9810457at2"/>
<evidence type="ECO:0000256" key="3">
    <source>
        <dbReference type="ARBA" id="ARBA00022448"/>
    </source>
</evidence>
<feature type="transmembrane region" description="Helical" evidence="8">
    <location>
        <begin position="34"/>
        <end position="53"/>
    </location>
</feature>
<comment type="caution">
    <text evidence="9">The sequence shown here is derived from an EMBL/GenBank/DDBJ whole genome shotgun (WGS) entry which is preliminary data.</text>
</comment>
<dbReference type="GO" id="GO:0005886">
    <property type="term" value="C:plasma membrane"/>
    <property type="evidence" value="ECO:0007669"/>
    <property type="project" value="UniProtKB-SubCell"/>
</dbReference>
<keyword evidence="5 8" id="KW-0812">Transmembrane</keyword>
<evidence type="ECO:0000256" key="8">
    <source>
        <dbReference type="SAM" id="Phobius"/>
    </source>
</evidence>
<feature type="transmembrane region" description="Helical" evidence="8">
    <location>
        <begin position="288"/>
        <end position="308"/>
    </location>
</feature>
<feature type="transmembrane region" description="Helical" evidence="8">
    <location>
        <begin position="65"/>
        <end position="84"/>
    </location>
</feature>